<keyword evidence="3" id="KW-1185">Reference proteome</keyword>
<dbReference type="Proteomes" id="UP001153269">
    <property type="component" value="Unassembled WGS sequence"/>
</dbReference>
<proteinExistence type="predicted"/>
<gene>
    <name evidence="2" type="ORF">PLEPLA_LOCUS28093</name>
</gene>
<feature type="compositionally biased region" description="Polar residues" evidence="1">
    <location>
        <begin position="17"/>
        <end position="33"/>
    </location>
</feature>
<accession>A0A9N7UVR8</accession>
<dbReference type="EMBL" id="CADEAL010002437">
    <property type="protein sequence ID" value="CAB1440327.1"/>
    <property type="molecule type" value="Genomic_DNA"/>
</dbReference>
<evidence type="ECO:0000256" key="1">
    <source>
        <dbReference type="SAM" id="MobiDB-lite"/>
    </source>
</evidence>
<protein>
    <submittedName>
        <fullName evidence="2">Uncharacterized protein</fullName>
    </submittedName>
</protein>
<organism evidence="2 3">
    <name type="scientific">Pleuronectes platessa</name>
    <name type="common">European plaice</name>
    <dbReference type="NCBI Taxonomy" id="8262"/>
    <lineage>
        <taxon>Eukaryota</taxon>
        <taxon>Metazoa</taxon>
        <taxon>Chordata</taxon>
        <taxon>Craniata</taxon>
        <taxon>Vertebrata</taxon>
        <taxon>Euteleostomi</taxon>
        <taxon>Actinopterygii</taxon>
        <taxon>Neopterygii</taxon>
        <taxon>Teleostei</taxon>
        <taxon>Neoteleostei</taxon>
        <taxon>Acanthomorphata</taxon>
        <taxon>Carangaria</taxon>
        <taxon>Pleuronectiformes</taxon>
        <taxon>Pleuronectoidei</taxon>
        <taxon>Pleuronectidae</taxon>
        <taxon>Pleuronectes</taxon>
    </lineage>
</organism>
<evidence type="ECO:0000313" key="3">
    <source>
        <dbReference type="Proteomes" id="UP001153269"/>
    </source>
</evidence>
<sequence>MPSTVLHARRRGRSRTAPGSTAGLSCHQQTQLTDKGDGQDPRDQTTDRHRLSWKHAGGAETEHCMHHLSPAWRDIASIGTEDVERERRASDVLVRVPSAHMEEAGFMTFDTVMSWTCVREEGKLQSVGSSSFQLVPLAVAAHSGGSVPVLVCRSVSSSRVWTPCRARVEPRQRAKQQSYDSLHVRLIPGHSQINSSL</sequence>
<evidence type="ECO:0000313" key="2">
    <source>
        <dbReference type="EMBL" id="CAB1440327.1"/>
    </source>
</evidence>
<reference evidence="2" key="1">
    <citation type="submission" date="2020-03" db="EMBL/GenBank/DDBJ databases">
        <authorList>
            <person name="Weist P."/>
        </authorList>
    </citation>
    <scope>NUCLEOTIDE SEQUENCE</scope>
</reference>
<dbReference type="AlphaFoldDB" id="A0A9N7UVR8"/>
<name>A0A9N7UVR8_PLEPL</name>
<comment type="caution">
    <text evidence="2">The sequence shown here is derived from an EMBL/GenBank/DDBJ whole genome shotgun (WGS) entry which is preliminary data.</text>
</comment>
<feature type="region of interest" description="Disordered" evidence="1">
    <location>
        <begin position="1"/>
        <end position="48"/>
    </location>
</feature>
<feature type="compositionally biased region" description="Basic and acidic residues" evidence="1">
    <location>
        <begin position="34"/>
        <end position="48"/>
    </location>
</feature>